<dbReference type="Proteomes" id="UP000679220">
    <property type="component" value="Unassembled WGS sequence"/>
</dbReference>
<name>A0A941F050_9BACT</name>
<evidence type="ECO:0000259" key="9">
    <source>
        <dbReference type="PROSITE" id="PS50902"/>
    </source>
</evidence>
<proteinExistence type="inferred from homology"/>
<comment type="similarity">
    <text evidence="2 8">Belongs to the flavodoxin family.</text>
</comment>
<evidence type="ECO:0000313" key="10">
    <source>
        <dbReference type="EMBL" id="MBR8534097.1"/>
    </source>
</evidence>
<dbReference type="GO" id="GO:0009055">
    <property type="term" value="F:electron transfer activity"/>
    <property type="evidence" value="ECO:0007669"/>
    <property type="project" value="UniProtKB-UniRule"/>
</dbReference>
<dbReference type="PROSITE" id="PS50902">
    <property type="entry name" value="FLAVODOXIN_LIKE"/>
    <property type="match status" value="1"/>
</dbReference>
<accession>A0A941F050</accession>
<keyword evidence="4 8" id="KW-0285">Flavoprotein</keyword>
<reference evidence="10" key="2">
    <citation type="submission" date="2021-04" db="EMBL/GenBank/DDBJ databases">
        <authorList>
            <person name="Zhang T."/>
            <person name="Zhang Y."/>
            <person name="Lu D."/>
            <person name="Zuo D."/>
            <person name="Du Z."/>
        </authorList>
    </citation>
    <scope>NUCLEOTIDE SEQUENCE</scope>
    <source>
        <strain evidence="10">JR1</strain>
    </source>
</reference>
<dbReference type="PIRSF" id="PIRSF038996">
    <property type="entry name" value="FldA"/>
    <property type="match status" value="1"/>
</dbReference>
<dbReference type="SUPFAM" id="SSF52218">
    <property type="entry name" value="Flavoproteins"/>
    <property type="match status" value="1"/>
</dbReference>
<comment type="function">
    <text evidence="8">Low-potential electron donor to a number of redox enzymes.</text>
</comment>
<dbReference type="AlphaFoldDB" id="A0A941F050"/>
<evidence type="ECO:0000256" key="4">
    <source>
        <dbReference type="ARBA" id="ARBA00022630"/>
    </source>
</evidence>
<keyword evidence="3 8" id="KW-0813">Transport</keyword>
<dbReference type="NCBIfam" id="NF006738">
    <property type="entry name" value="PRK09267.1-4"/>
    <property type="match status" value="1"/>
</dbReference>
<dbReference type="InterPro" id="IPR050619">
    <property type="entry name" value="Flavodoxin"/>
</dbReference>
<sequence length="167" mass="17975">MKKTAIVYGSSTGNTQAVAEMINSQLDNQADLINVDEASASDLANYDFLFLGTSTWGLGDLQDDWEGFITELQRVDLGGKQIALFGLGDADAYPDTFVDGMGTIYKAIAGKGCEVVGMVSVDDYSYDASTAELEGQLVGLAIDEDNESDKTQSRVESWIGDLRPHLD</sequence>
<dbReference type="PANTHER" id="PTHR42809:SF1">
    <property type="entry name" value="FLAVODOXIN 1"/>
    <property type="match status" value="1"/>
</dbReference>
<keyword evidence="7" id="KW-0535">Nitrogen fixation</keyword>
<evidence type="ECO:0000313" key="11">
    <source>
        <dbReference type="Proteomes" id="UP000679220"/>
    </source>
</evidence>
<feature type="domain" description="Flavodoxin-like" evidence="9">
    <location>
        <begin position="4"/>
        <end position="163"/>
    </location>
</feature>
<evidence type="ECO:0000256" key="1">
    <source>
        <dbReference type="ARBA" id="ARBA00001917"/>
    </source>
</evidence>
<dbReference type="PROSITE" id="PS00201">
    <property type="entry name" value="FLAVODOXIN"/>
    <property type="match status" value="1"/>
</dbReference>
<comment type="caution">
    <text evidence="10">The sequence shown here is derived from an EMBL/GenBank/DDBJ whole genome shotgun (WGS) entry which is preliminary data.</text>
</comment>
<dbReference type="PANTHER" id="PTHR42809">
    <property type="entry name" value="FLAVODOXIN 2"/>
    <property type="match status" value="1"/>
</dbReference>
<evidence type="ECO:0000256" key="6">
    <source>
        <dbReference type="ARBA" id="ARBA00022982"/>
    </source>
</evidence>
<reference evidence="10" key="1">
    <citation type="journal article" date="2018" name="Int. J. Syst. Evol. Microbiol.">
        <title>Carboxylicivirga sediminis sp. nov., isolated from coastal sediment.</title>
        <authorList>
            <person name="Wang F.Q."/>
            <person name="Ren L.H."/>
            <person name="Zou R.J."/>
            <person name="Sun Y.Z."/>
            <person name="Liu X.J."/>
            <person name="Jiang F."/>
            <person name="Liu L.J."/>
        </authorList>
    </citation>
    <scope>NUCLEOTIDE SEQUENCE</scope>
    <source>
        <strain evidence="10">JR1</strain>
    </source>
</reference>
<evidence type="ECO:0000256" key="3">
    <source>
        <dbReference type="ARBA" id="ARBA00022448"/>
    </source>
</evidence>
<gene>
    <name evidence="10" type="ORF">KDU71_00865</name>
</gene>
<dbReference type="Pfam" id="PF00258">
    <property type="entry name" value="Flavodoxin_1"/>
    <property type="match status" value="1"/>
</dbReference>
<dbReference type="NCBIfam" id="NF006739">
    <property type="entry name" value="PRK09267.1-5"/>
    <property type="match status" value="1"/>
</dbReference>
<dbReference type="NCBIfam" id="TIGR01752">
    <property type="entry name" value="flav_long"/>
    <property type="match status" value="1"/>
</dbReference>
<evidence type="ECO:0000256" key="7">
    <source>
        <dbReference type="ARBA" id="ARBA00023231"/>
    </source>
</evidence>
<protein>
    <recommendedName>
        <fullName evidence="8">Flavodoxin</fullName>
    </recommendedName>
</protein>
<dbReference type="InterPro" id="IPR001094">
    <property type="entry name" value="Flavdoxin-like"/>
</dbReference>
<evidence type="ECO:0000256" key="2">
    <source>
        <dbReference type="ARBA" id="ARBA00005267"/>
    </source>
</evidence>
<dbReference type="InterPro" id="IPR029039">
    <property type="entry name" value="Flavoprotein-like_sf"/>
</dbReference>
<evidence type="ECO:0000256" key="5">
    <source>
        <dbReference type="ARBA" id="ARBA00022643"/>
    </source>
</evidence>
<evidence type="ECO:0000256" key="8">
    <source>
        <dbReference type="PIRNR" id="PIRNR038996"/>
    </source>
</evidence>
<dbReference type="InterPro" id="IPR010086">
    <property type="entry name" value="Flavodoxin_lc"/>
</dbReference>
<organism evidence="10 11">
    <name type="scientific">Carboxylicivirga sediminis</name>
    <dbReference type="NCBI Taxonomy" id="2006564"/>
    <lineage>
        <taxon>Bacteria</taxon>
        <taxon>Pseudomonadati</taxon>
        <taxon>Bacteroidota</taxon>
        <taxon>Bacteroidia</taxon>
        <taxon>Marinilabiliales</taxon>
        <taxon>Marinilabiliaceae</taxon>
        <taxon>Carboxylicivirga</taxon>
    </lineage>
</organism>
<dbReference type="GO" id="GO:0010181">
    <property type="term" value="F:FMN binding"/>
    <property type="evidence" value="ECO:0007669"/>
    <property type="project" value="UniProtKB-UniRule"/>
</dbReference>
<keyword evidence="11" id="KW-1185">Reference proteome</keyword>
<dbReference type="EMBL" id="JAGTAR010000001">
    <property type="protein sequence ID" value="MBR8534097.1"/>
    <property type="molecule type" value="Genomic_DNA"/>
</dbReference>
<comment type="cofactor">
    <cofactor evidence="1 8">
        <name>FMN</name>
        <dbReference type="ChEBI" id="CHEBI:58210"/>
    </cofactor>
</comment>
<keyword evidence="6 8" id="KW-0249">Electron transport</keyword>
<dbReference type="InterPro" id="IPR001226">
    <property type="entry name" value="Flavodoxin_CS"/>
</dbReference>
<dbReference type="Gene3D" id="3.40.50.360">
    <property type="match status" value="1"/>
</dbReference>
<dbReference type="RefSeq" id="WP_212188001.1">
    <property type="nucleotide sequence ID" value="NZ_JAGTAR010000001.1"/>
</dbReference>
<dbReference type="InterPro" id="IPR008254">
    <property type="entry name" value="Flavodoxin/NO_synth"/>
</dbReference>
<dbReference type="PRINTS" id="PR00369">
    <property type="entry name" value="FLAVODOXIN"/>
</dbReference>
<keyword evidence="5 8" id="KW-0288">FMN</keyword>